<comment type="caution">
    <text evidence="2">The sequence shown here is derived from an EMBL/GenBank/DDBJ whole genome shotgun (WGS) entry which is preliminary data.</text>
</comment>
<proteinExistence type="predicted"/>
<feature type="compositionally biased region" description="Basic residues" evidence="1">
    <location>
        <begin position="213"/>
        <end position="224"/>
    </location>
</feature>
<feature type="compositionally biased region" description="Low complexity" evidence="1">
    <location>
        <begin position="183"/>
        <end position="198"/>
    </location>
</feature>
<reference evidence="2" key="2">
    <citation type="submission" date="2023-06" db="EMBL/GenBank/DDBJ databases">
        <authorList>
            <consortium name="Lawrence Berkeley National Laboratory"/>
            <person name="Haridas S."/>
            <person name="Hensen N."/>
            <person name="Bonometti L."/>
            <person name="Westerberg I."/>
            <person name="Brannstrom I.O."/>
            <person name="Guillou S."/>
            <person name="Cros-Aarteil S."/>
            <person name="Calhoun S."/>
            <person name="Kuo A."/>
            <person name="Mondo S."/>
            <person name="Pangilinan J."/>
            <person name="Riley R."/>
            <person name="Labutti K."/>
            <person name="Andreopoulos B."/>
            <person name="Lipzen A."/>
            <person name="Chen C."/>
            <person name="Yanf M."/>
            <person name="Daum C."/>
            <person name="Ng V."/>
            <person name="Clum A."/>
            <person name="Steindorff A."/>
            <person name="Ohm R."/>
            <person name="Martin F."/>
            <person name="Silar P."/>
            <person name="Natvig D."/>
            <person name="Lalanne C."/>
            <person name="Gautier V."/>
            <person name="Ament-Velasquez S.L."/>
            <person name="Kruys A."/>
            <person name="Hutchinson M.I."/>
            <person name="Powell A.J."/>
            <person name="Barry K."/>
            <person name="Miller A.N."/>
            <person name="Grigoriev I.V."/>
            <person name="Debuchy R."/>
            <person name="Gladieux P."/>
            <person name="Thoren M.H."/>
            <person name="Johannesson H."/>
        </authorList>
    </citation>
    <scope>NUCLEOTIDE SEQUENCE</scope>
    <source>
        <strain evidence="2">CBS 955.72</strain>
    </source>
</reference>
<organism evidence="2 3">
    <name type="scientific">Lasiosphaeria hispida</name>
    <dbReference type="NCBI Taxonomy" id="260671"/>
    <lineage>
        <taxon>Eukaryota</taxon>
        <taxon>Fungi</taxon>
        <taxon>Dikarya</taxon>
        <taxon>Ascomycota</taxon>
        <taxon>Pezizomycotina</taxon>
        <taxon>Sordariomycetes</taxon>
        <taxon>Sordariomycetidae</taxon>
        <taxon>Sordariales</taxon>
        <taxon>Lasiosphaeriaceae</taxon>
        <taxon>Lasiosphaeria</taxon>
    </lineage>
</organism>
<feature type="region of interest" description="Disordered" evidence="1">
    <location>
        <begin position="1"/>
        <end position="480"/>
    </location>
</feature>
<feature type="compositionally biased region" description="Basic and acidic residues" evidence="1">
    <location>
        <begin position="150"/>
        <end position="162"/>
    </location>
</feature>
<dbReference type="EMBL" id="JAUIQD010000001">
    <property type="protein sequence ID" value="KAK3364476.1"/>
    <property type="molecule type" value="Genomic_DNA"/>
</dbReference>
<feature type="compositionally biased region" description="Low complexity" evidence="1">
    <location>
        <begin position="409"/>
        <end position="424"/>
    </location>
</feature>
<feature type="compositionally biased region" description="Basic and acidic residues" evidence="1">
    <location>
        <begin position="448"/>
        <end position="458"/>
    </location>
</feature>
<accession>A0AAJ0HXG3</accession>
<evidence type="ECO:0000313" key="3">
    <source>
        <dbReference type="Proteomes" id="UP001275084"/>
    </source>
</evidence>
<feature type="compositionally biased region" description="Low complexity" evidence="1">
    <location>
        <begin position="273"/>
        <end position="284"/>
    </location>
</feature>
<gene>
    <name evidence="2" type="ORF">B0T25DRAFT_563495</name>
</gene>
<feature type="compositionally biased region" description="Acidic residues" evidence="1">
    <location>
        <begin position="77"/>
        <end position="86"/>
    </location>
</feature>
<feature type="compositionally biased region" description="Basic and acidic residues" evidence="1">
    <location>
        <begin position="87"/>
        <end position="100"/>
    </location>
</feature>
<evidence type="ECO:0000256" key="1">
    <source>
        <dbReference type="SAM" id="MobiDB-lite"/>
    </source>
</evidence>
<name>A0AAJ0HXG3_9PEZI</name>
<feature type="compositionally biased region" description="Basic residues" evidence="1">
    <location>
        <begin position="380"/>
        <end position="390"/>
    </location>
</feature>
<dbReference type="AlphaFoldDB" id="A0AAJ0HXG3"/>
<sequence length="626" mass="69333">MDTPNMDSHEDTTTTDYDSGESEGVNYAYEGHRRKGSDDLKQITSAKAASPKRKTKSGSPKGKPPSPVRCLCVASQSDEDSTEFEEDHNTDVEDGAEHKLPPPKPRPSGPEGSSTGSGLSREEKEAKKTMSATGKKPSRRRTPYIEEYPEDGRRPLVLLKEHKLPRRFSASDAKQAARESEEQPAAAASSRGRSPPSGKRLPAWQTHQVAQPSKKHSSPPRVKQRRSDVQGQHGGTAHPQVVSRRKHHADLGPAGKFSGSDLGNSESDHEAPAPRLALELSPPRRSSRESRYPTEVVSAVSRSSAWPQQQQQQQPRYASSWPLPTGSHYPQPTTQPRHHNQDGYESEDESDDAMPNPFAQPNPETARHSRRDRTPPSAQRHQHQTHHHQPPPHNHSTRQPSPHRPRPRPSIGAPDRAARRSSPATTVCEIWRGRPEDWESPYASSDASHSDFDDDRPPVLRLLEGSPTRRRRGGSTTRRSVFSVGAGSRRGTEVRVTLGREEGLVLDVSTRRGRAPSVARSRWGGESGYRGFFGGEEEIYEEPEEVEMPLPPPMGGVRGMSPARRWTVECGFPDAPRSRGVSPVFSARRTREFLSPKPTRAARFDFDAWGKEHGSRSALTLPLGLQ</sequence>
<reference evidence="2" key="1">
    <citation type="journal article" date="2023" name="Mol. Phylogenet. Evol.">
        <title>Genome-scale phylogeny and comparative genomics of the fungal order Sordariales.</title>
        <authorList>
            <person name="Hensen N."/>
            <person name="Bonometti L."/>
            <person name="Westerberg I."/>
            <person name="Brannstrom I.O."/>
            <person name="Guillou S."/>
            <person name="Cros-Aarteil S."/>
            <person name="Calhoun S."/>
            <person name="Haridas S."/>
            <person name="Kuo A."/>
            <person name="Mondo S."/>
            <person name="Pangilinan J."/>
            <person name="Riley R."/>
            <person name="LaButti K."/>
            <person name="Andreopoulos B."/>
            <person name="Lipzen A."/>
            <person name="Chen C."/>
            <person name="Yan M."/>
            <person name="Daum C."/>
            <person name="Ng V."/>
            <person name="Clum A."/>
            <person name="Steindorff A."/>
            <person name="Ohm R.A."/>
            <person name="Martin F."/>
            <person name="Silar P."/>
            <person name="Natvig D.O."/>
            <person name="Lalanne C."/>
            <person name="Gautier V."/>
            <person name="Ament-Velasquez S.L."/>
            <person name="Kruys A."/>
            <person name="Hutchinson M.I."/>
            <person name="Powell A.J."/>
            <person name="Barry K."/>
            <person name="Miller A.N."/>
            <person name="Grigoriev I.V."/>
            <person name="Debuchy R."/>
            <person name="Gladieux P."/>
            <person name="Hiltunen Thoren M."/>
            <person name="Johannesson H."/>
        </authorList>
    </citation>
    <scope>NUCLEOTIDE SEQUENCE</scope>
    <source>
        <strain evidence="2">CBS 955.72</strain>
    </source>
</reference>
<keyword evidence="3" id="KW-1185">Reference proteome</keyword>
<feature type="compositionally biased region" description="Low complexity" evidence="1">
    <location>
        <begin position="109"/>
        <end position="119"/>
    </location>
</feature>
<dbReference type="Proteomes" id="UP001275084">
    <property type="component" value="Unassembled WGS sequence"/>
</dbReference>
<protein>
    <submittedName>
        <fullName evidence="2">Uncharacterized protein</fullName>
    </submittedName>
</protein>
<evidence type="ECO:0000313" key="2">
    <source>
        <dbReference type="EMBL" id="KAK3364476.1"/>
    </source>
</evidence>